<dbReference type="EMBL" id="CAJNOJ010000499">
    <property type="protein sequence ID" value="CAF1468868.1"/>
    <property type="molecule type" value="Genomic_DNA"/>
</dbReference>
<evidence type="ECO:0000313" key="3">
    <source>
        <dbReference type="Proteomes" id="UP000663852"/>
    </source>
</evidence>
<feature type="transmembrane region" description="Helical" evidence="1">
    <location>
        <begin position="26"/>
        <end position="44"/>
    </location>
</feature>
<protein>
    <submittedName>
        <fullName evidence="2">Uncharacterized protein</fullName>
    </submittedName>
</protein>
<keyword evidence="1" id="KW-0472">Membrane</keyword>
<keyword evidence="1" id="KW-1133">Transmembrane helix</keyword>
<organism evidence="2 3">
    <name type="scientific">Adineta ricciae</name>
    <name type="common">Rotifer</name>
    <dbReference type="NCBI Taxonomy" id="249248"/>
    <lineage>
        <taxon>Eukaryota</taxon>
        <taxon>Metazoa</taxon>
        <taxon>Spiralia</taxon>
        <taxon>Gnathifera</taxon>
        <taxon>Rotifera</taxon>
        <taxon>Eurotatoria</taxon>
        <taxon>Bdelloidea</taxon>
        <taxon>Adinetida</taxon>
        <taxon>Adinetidae</taxon>
        <taxon>Adineta</taxon>
    </lineage>
</organism>
<evidence type="ECO:0000313" key="2">
    <source>
        <dbReference type="EMBL" id="CAF1468868.1"/>
    </source>
</evidence>
<dbReference type="Proteomes" id="UP000663852">
    <property type="component" value="Unassembled WGS sequence"/>
</dbReference>
<proteinExistence type="predicted"/>
<comment type="caution">
    <text evidence="2">The sequence shown here is derived from an EMBL/GenBank/DDBJ whole genome shotgun (WGS) entry which is preliminary data.</text>
</comment>
<keyword evidence="1" id="KW-0812">Transmembrane</keyword>
<reference evidence="2" key="1">
    <citation type="submission" date="2021-02" db="EMBL/GenBank/DDBJ databases">
        <authorList>
            <person name="Nowell W R."/>
        </authorList>
    </citation>
    <scope>NUCLEOTIDE SEQUENCE</scope>
</reference>
<evidence type="ECO:0000256" key="1">
    <source>
        <dbReference type="SAM" id="Phobius"/>
    </source>
</evidence>
<name>A0A815QVF6_ADIRI</name>
<accession>A0A815QVF6</accession>
<dbReference type="AlphaFoldDB" id="A0A815QVF6"/>
<gene>
    <name evidence="2" type="ORF">EDS130_LOCUS40657</name>
</gene>
<sequence>MMVTLTNQFDFEGLLNPWKNSSKNVQRSRCAILFIFILTIILYYQINSRHQSRQNYLNQRNKIKQCPEDSNGIAPYKLTKDQSVLYYNPNITFKKNQPYSTCH</sequence>